<proteinExistence type="predicted"/>
<keyword evidence="3" id="KW-1185">Reference proteome</keyword>
<protein>
    <submittedName>
        <fullName evidence="2">Uncharacterized protein</fullName>
    </submittedName>
</protein>
<evidence type="ECO:0000313" key="3">
    <source>
        <dbReference type="Proteomes" id="UP000078476"/>
    </source>
</evidence>
<organism evidence="2 3">
    <name type="scientific">Methylomonas lenta</name>
    <dbReference type="NCBI Taxonomy" id="980561"/>
    <lineage>
        <taxon>Bacteria</taxon>
        <taxon>Pseudomonadati</taxon>
        <taxon>Pseudomonadota</taxon>
        <taxon>Gammaproteobacteria</taxon>
        <taxon>Methylococcales</taxon>
        <taxon>Methylococcaceae</taxon>
        <taxon>Methylomonas</taxon>
    </lineage>
</organism>
<dbReference type="EMBL" id="LUUI01000122">
    <property type="protein sequence ID" value="OAI13238.1"/>
    <property type="molecule type" value="Genomic_DNA"/>
</dbReference>
<name>A0A177N5E2_9GAMM</name>
<gene>
    <name evidence="2" type="ORF">A1359_12605</name>
</gene>
<reference evidence="2 3" key="1">
    <citation type="submission" date="2016-03" db="EMBL/GenBank/DDBJ databases">
        <authorList>
            <person name="Ploux O."/>
        </authorList>
    </citation>
    <scope>NUCLEOTIDE SEQUENCE [LARGE SCALE GENOMIC DNA]</scope>
    <source>
        <strain evidence="2 3">R-45370</strain>
    </source>
</reference>
<sequence>MSSGWQSNNLASHDMTNRFRFVGMGSICASDESQPFILKDFGESSSQSNPNQPMPDERHRHKYSAKPALYLWFMFGKGDSGFMPLKCQTSAMPVNLILFKACIQILLFNHLRI</sequence>
<dbReference type="AlphaFoldDB" id="A0A177N5E2"/>
<evidence type="ECO:0000256" key="1">
    <source>
        <dbReference type="SAM" id="MobiDB-lite"/>
    </source>
</evidence>
<feature type="region of interest" description="Disordered" evidence="1">
    <location>
        <begin position="40"/>
        <end position="59"/>
    </location>
</feature>
<comment type="caution">
    <text evidence="2">The sequence shown here is derived from an EMBL/GenBank/DDBJ whole genome shotgun (WGS) entry which is preliminary data.</text>
</comment>
<evidence type="ECO:0000313" key="2">
    <source>
        <dbReference type="EMBL" id="OAI13238.1"/>
    </source>
</evidence>
<accession>A0A177N5E2</accession>
<dbReference type="Proteomes" id="UP000078476">
    <property type="component" value="Unassembled WGS sequence"/>
</dbReference>